<dbReference type="PATRIC" id="fig|1432052.4.peg.4007"/>
<name>A0A1E3AG42_9FIRM</name>
<feature type="transmembrane region" description="Helical" evidence="1">
    <location>
        <begin position="327"/>
        <end position="348"/>
    </location>
</feature>
<feature type="transmembrane region" description="Helical" evidence="1">
    <location>
        <begin position="294"/>
        <end position="315"/>
    </location>
</feature>
<keyword evidence="1" id="KW-0812">Transmembrane</keyword>
<feature type="transmembrane region" description="Helical" evidence="1">
    <location>
        <begin position="426"/>
        <end position="446"/>
    </location>
</feature>
<feature type="transmembrane region" description="Helical" evidence="1">
    <location>
        <begin position="398"/>
        <end position="420"/>
    </location>
</feature>
<feature type="transmembrane region" description="Helical" evidence="1">
    <location>
        <begin position="492"/>
        <end position="511"/>
    </location>
</feature>
<organism evidence="2 3">
    <name type="scientific">Eisenbergiella tayi</name>
    <dbReference type="NCBI Taxonomy" id="1432052"/>
    <lineage>
        <taxon>Bacteria</taxon>
        <taxon>Bacillati</taxon>
        <taxon>Bacillota</taxon>
        <taxon>Clostridia</taxon>
        <taxon>Lachnospirales</taxon>
        <taxon>Lachnospiraceae</taxon>
        <taxon>Eisenbergiella</taxon>
    </lineage>
</organism>
<proteinExistence type="predicted"/>
<feature type="transmembrane region" description="Helical" evidence="1">
    <location>
        <begin position="45"/>
        <end position="64"/>
    </location>
</feature>
<accession>A0A1E3AG42</accession>
<keyword evidence="1" id="KW-1133">Transmembrane helix</keyword>
<feature type="transmembrane region" description="Helical" evidence="1">
    <location>
        <begin position="144"/>
        <end position="166"/>
    </location>
</feature>
<feature type="transmembrane region" description="Helical" evidence="1">
    <location>
        <begin position="204"/>
        <end position="225"/>
    </location>
</feature>
<evidence type="ECO:0000313" key="3">
    <source>
        <dbReference type="Proteomes" id="UP000094067"/>
    </source>
</evidence>
<feature type="transmembrane region" description="Helical" evidence="1">
    <location>
        <begin position="173"/>
        <end position="192"/>
    </location>
</feature>
<reference evidence="2 3" key="1">
    <citation type="submission" date="2016-07" db="EMBL/GenBank/DDBJ databases">
        <title>Characterization of isolates of Eisenbergiella tayi derived from blood cultures, using whole genome sequencing.</title>
        <authorList>
            <person name="Burdz T."/>
            <person name="Wiebe D."/>
            <person name="Huynh C."/>
            <person name="Bernard K."/>
        </authorList>
    </citation>
    <scope>NUCLEOTIDE SEQUENCE [LARGE SCALE GENOMIC DNA]</scope>
    <source>
        <strain evidence="2 3">NML 110608</strain>
    </source>
</reference>
<gene>
    <name evidence="2" type="ORF">BEI61_03606</name>
</gene>
<dbReference type="EMBL" id="MCGH01000002">
    <property type="protein sequence ID" value="ODM07715.1"/>
    <property type="molecule type" value="Genomic_DNA"/>
</dbReference>
<feature type="transmembrane region" description="Helical" evidence="1">
    <location>
        <begin position="113"/>
        <end position="132"/>
    </location>
</feature>
<keyword evidence="1" id="KW-0472">Membrane</keyword>
<dbReference type="InterPro" id="IPR011435">
    <property type="entry name" value="UmpAB"/>
</dbReference>
<evidence type="ECO:0000313" key="2">
    <source>
        <dbReference type="EMBL" id="ODM07715.1"/>
    </source>
</evidence>
<feature type="transmembrane region" description="Helical" evidence="1">
    <location>
        <begin position="70"/>
        <end position="92"/>
    </location>
</feature>
<feature type="transmembrane region" description="Helical" evidence="1">
    <location>
        <begin position="360"/>
        <end position="377"/>
    </location>
</feature>
<sequence>MCYNKQIMSVFCNLNEVMYQLMAKQKGGIYLKVFRKNLQEKLRETVKAVLPVIAIVLFLCFTIAPVSPGILMAFLIGAVLLTAGMVFFSLGVDMAMTHMGERVGTCMTQSKKLWVVIPMSFILGFIITISEPDLQVLAEQVPSIPNMVLILSVACGVGVFLVVALLRMLFSIALPPLLIFFYGLIFILTFFVPKDFLTIAFDAGGVTTGPMTVPFIMAMGIGISSIRSDRHASDDSFGLVALCSIGPILAVMLLGMIYRPSGGDYIPVEIPEISDSVELWRYFQHGFPDYLKEMAISLLPIVFFFFLFQIIFKLVPAKGLIKIGVGLVYTYVGLVLFLTGVNVGFMPAGNYLGRVIAGLPYRWIIVPIGMLIGYFIVRAEPAVFVLTKQVEEITDGAISSGAMGLSLSVGVSVSLGLAMIRVLTGISLLWFIIPGYLIALVLSFFVPKIFTAIAFDSGGVASGPMTATFLLPFAMGACLSVGGNIIADAFGVVAMVAMTPLITIQILGLVFQLRARKAESEEAKLAAVPAEEAVWGDYDIIDL</sequence>
<comment type="caution">
    <text evidence="2">The sequence shown here is derived from an EMBL/GenBank/DDBJ whole genome shotgun (WGS) entry which is preliminary data.</text>
</comment>
<dbReference type="AlphaFoldDB" id="A0A1E3AG42"/>
<evidence type="ECO:0008006" key="4">
    <source>
        <dbReference type="Google" id="ProtNLM"/>
    </source>
</evidence>
<protein>
    <recommendedName>
        <fullName evidence="4">DUF1538 domain-containing protein</fullName>
    </recommendedName>
</protein>
<feature type="transmembrane region" description="Helical" evidence="1">
    <location>
        <begin position="237"/>
        <end position="258"/>
    </location>
</feature>
<dbReference type="Proteomes" id="UP000094067">
    <property type="component" value="Unassembled WGS sequence"/>
</dbReference>
<dbReference type="Pfam" id="PF07556">
    <property type="entry name" value="DUF1538"/>
    <property type="match status" value="2"/>
</dbReference>
<evidence type="ECO:0000256" key="1">
    <source>
        <dbReference type="SAM" id="Phobius"/>
    </source>
</evidence>